<gene>
    <name evidence="9" type="ORF">QTG54_006214</name>
    <name evidence="8" type="ORF">QTG54_006991</name>
    <name evidence="7" type="ORF">QTG54_016622</name>
</gene>
<evidence type="ECO:0000313" key="9">
    <source>
        <dbReference type="EMBL" id="KAK1743593.1"/>
    </source>
</evidence>
<dbReference type="InterPro" id="IPR002893">
    <property type="entry name" value="Znf_MYND"/>
</dbReference>
<dbReference type="GO" id="GO:0008270">
    <property type="term" value="F:zinc ion binding"/>
    <property type="evidence" value="ECO:0007669"/>
    <property type="project" value="UniProtKB-KW"/>
</dbReference>
<keyword evidence="2 4" id="KW-0863">Zinc-finger</keyword>
<dbReference type="PROSITE" id="PS50865">
    <property type="entry name" value="ZF_MYND_2"/>
    <property type="match status" value="1"/>
</dbReference>
<dbReference type="EMBL" id="JATAAI010000060">
    <property type="protein sequence ID" value="KAK1732723.1"/>
    <property type="molecule type" value="Genomic_DNA"/>
</dbReference>
<evidence type="ECO:0000313" key="7">
    <source>
        <dbReference type="EMBL" id="KAK1732723.1"/>
    </source>
</evidence>
<feature type="region of interest" description="Disordered" evidence="5">
    <location>
        <begin position="292"/>
        <end position="318"/>
    </location>
</feature>
<keyword evidence="10" id="KW-1185">Reference proteome</keyword>
<dbReference type="Gene3D" id="6.10.140.2220">
    <property type="match status" value="1"/>
</dbReference>
<evidence type="ECO:0000256" key="5">
    <source>
        <dbReference type="SAM" id="MobiDB-lite"/>
    </source>
</evidence>
<evidence type="ECO:0000256" key="2">
    <source>
        <dbReference type="ARBA" id="ARBA00022771"/>
    </source>
</evidence>
<evidence type="ECO:0000313" key="10">
    <source>
        <dbReference type="Proteomes" id="UP001224775"/>
    </source>
</evidence>
<evidence type="ECO:0000256" key="1">
    <source>
        <dbReference type="ARBA" id="ARBA00022723"/>
    </source>
</evidence>
<dbReference type="SUPFAM" id="SSF81901">
    <property type="entry name" value="HCP-like"/>
    <property type="match status" value="1"/>
</dbReference>
<feature type="domain" description="MYND-type" evidence="6">
    <location>
        <begin position="17"/>
        <end position="55"/>
    </location>
</feature>
<dbReference type="EMBL" id="JATAAI010000009">
    <property type="protein sequence ID" value="KAK1743593.1"/>
    <property type="molecule type" value="Genomic_DNA"/>
</dbReference>
<evidence type="ECO:0000256" key="4">
    <source>
        <dbReference type="PROSITE-ProRule" id="PRU00134"/>
    </source>
</evidence>
<dbReference type="Proteomes" id="UP001224775">
    <property type="component" value="Unassembled WGS sequence"/>
</dbReference>
<dbReference type="PROSITE" id="PS01360">
    <property type="entry name" value="ZF_MYND_1"/>
    <property type="match status" value="1"/>
</dbReference>
<name>A0AAD9DFC9_9STRA</name>
<evidence type="ECO:0000256" key="3">
    <source>
        <dbReference type="ARBA" id="ARBA00022833"/>
    </source>
</evidence>
<feature type="compositionally biased region" description="Basic and acidic residues" evidence="5">
    <location>
        <begin position="296"/>
        <end position="308"/>
    </location>
</feature>
<evidence type="ECO:0000313" key="8">
    <source>
        <dbReference type="EMBL" id="KAK1742426.1"/>
    </source>
</evidence>
<keyword evidence="3" id="KW-0862">Zinc</keyword>
<dbReference type="SUPFAM" id="SSF144232">
    <property type="entry name" value="HIT/MYND zinc finger-like"/>
    <property type="match status" value="1"/>
</dbReference>
<keyword evidence="1" id="KW-0479">Metal-binding</keyword>
<dbReference type="Gene3D" id="1.25.40.10">
    <property type="entry name" value="Tetratricopeptide repeat domain"/>
    <property type="match status" value="1"/>
</dbReference>
<comment type="caution">
    <text evidence="9">The sequence shown here is derived from an EMBL/GenBank/DDBJ whole genome shotgun (WGS) entry which is preliminary data.</text>
</comment>
<proteinExistence type="predicted"/>
<dbReference type="AlphaFoldDB" id="A0AAD9DFC9"/>
<protein>
    <recommendedName>
        <fullName evidence="6">MYND-type domain-containing protein</fullName>
    </recommendedName>
</protein>
<dbReference type="Pfam" id="PF01753">
    <property type="entry name" value="zf-MYND"/>
    <property type="match status" value="1"/>
</dbReference>
<reference evidence="9" key="1">
    <citation type="submission" date="2023-06" db="EMBL/GenBank/DDBJ databases">
        <title>Survivors Of The Sea: Transcriptome response of Skeletonema marinoi to long-term dormancy.</title>
        <authorList>
            <person name="Pinder M.I.M."/>
            <person name="Kourtchenko O."/>
            <person name="Robertson E.K."/>
            <person name="Larsson T."/>
            <person name="Maumus F."/>
            <person name="Osuna-Cruz C.M."/>
            <person name="Vancaester E."/>
            <person name="Stenow R."/>
            <person name="Vandepoele K."/>
            <person name="Ploug H."/>
            <person name="Bruchert V."/>
            <person name="Godhe A."/>
            <person name="Topel M."/>
        </authorList>
    </citation>
    <scope>NUCLEOTIDE SEQUENCE</scope>
    <source>
        <strain evidence="9">R05AC</strain>
    </source>
</reference>
<dbReference type="InterPro" id="IPR011990">
    <property type="entry name" value="TPR-like_helical_dom_sf"/>
</dbReference>
<sequence length="318" mass="35446">MYERTMDEDLQQGIGRCGACDSTSSSLLKCSGCRLVSYCGTECQGTDWSKHKSICKEKRRAIQEVMLFEHQEGNHFGECPICFLPMPFDADKIMKATAEDEEHYRYLKEITATSCCSTLVCTNCFDAHIITCCNERIKPTCPFCRSETPDKEKDDYELLDVAEIDNHQMLIKNGATLCGRGDHAAAFTSYKKAAKLGNIQGMYFVSTMLHCGIGVATNHGKANAYVIKAAAGGHPIARHEAGMYELYQGNAERAVRHFCIAASQGVTKSLDELKSGYKSGYVTKSEYEQALRSNQKAKEAMKDNEETRSQMLAETKRH</sequence>
<organism evidence="9 10">
    <name type="scientific">Skeletonema marinoi</name>
    <dbReference type="NCBI Taxonomy" id="267567"/>
    <lineage>
        <taxon>Eukaryota</taxon>
        <taxon>Sar</taxon>
        <taxon>Stramenopiles</taxon>
        <taxon>Ochrophyta</taxon>
        <taxon>Bacillariophyta</taxon>
        <taxon>Coscinodiscophyceae</taxon>
        <taxon>Thalassiosirophycidae</taxon>
        <taxon>Thalassiosirales</taxon>
        <taxon>Skeletonemataceae</taxon>
        <taxon>Skeletonema</taxon>
        <taxon>Skeletonema marinoi-dohrnii complex</taxon>
    </lineage>
</organism>
<evidence type="ECO:0000259" key="6">
    <source>
        <dbReference type="PROSITE" id="PS50865"/>
    </source>
</evidence>
<dbReference type="EMBL" id="JATAAI010000011">
    <property type="protein sequence ID" value="KAK1742426.1"/>
    <property type="molecule type" value="Genomic_DNA"/>
</dbReference>
<accession>A0AAD9DFC9</accession>